<accession>A0ABX6HR97</accession>
<feature type="transmembrane region" description="Helical" evidence="1">
    <location>
        <begin position="229"/>
        <end position="248"/>
    </location>
</feature>
<proteinExistence type="predicted"/>
<keyword evidence="1" id="KW-0472">Membrane</keyword>
<keyword evidence="1" id="KW-0812">Transmembrane</keyword>
<feature type="transmembrane region" description="Helical" evidence="1">
    <location>
        <begin position="260"/>
        <end position="288"/>
    </location>
</feature>
<protein>
    <submittedName>
        <fullName evidence="2">Uncharacterized protein</fullName>
    </submittedName>
</protein>
<dbReference type="EMBL" id="CP047385">
    <property type="protein sequence ID" value="QHF13433.1"/>
    <property type="molecule type" value="Genomic_DNA"/>
</dbReference>
<sequence length="388" mass="42127">MSKNYKWLRNGGGRKVNVSTPMSWSARISTARDFLDLVFKIVVVLLPFQGIVLFFYLNGIGRPDLFWPTLSSAAGFFSLIQTALVLAGLVLFCLATPSIIAAQLSSSYINGQKMPMQASLLMIAPGFGASVVYGIHSVFRAYDYSINLSSYWSTGAACLMLLVAFGVVYASPSWFPILTVDEKKSKKARLWWSLLRVGIAGVAAIYSLIAVLGATLFAKIIGVIDGPNIVVTIFTMLACSLPGALYLVGISRGQTVARSVAAAVFFGAAILMPVFFVARSALLAFAFFTLTTVGVVDREQRDFAVYDSSKRAMLKKLGFEAEDVFVKGFVRFQFGDIKLLCVDAFDPTKTGVADMFLNRRGESALSELPKTACAVLGKDEIRVVQLPK</sequence>
<feature type="transmembrane region" description="Helical" evidence="1">
    <location>
        <begin position="37"/>
        <end position="56"/>
    </location>
</feature>
<dbReference type="RefSeq" id="WP_144400267.1">
    <property type="nucleotide sequence ID" value="NZ_CP047385.1"/>
</dbReference>
<organism evidence="2 3">
    <name type="scientific">Pandoraea fibrosis</name>
    <dbReference type="NCBI Taxonomy" id="1891094"/>
    <lineage>
        <taxon>Bacteria</taxon>
        <taxon>Pseudomonadati</taxon>
        <taxon>Pseudomonadota</taxon>
        <taxon>Betaproteobacteria</taxon>
        <taxon>Burkholderiales</taxon>
        <taxon>Burkholderiaceae</taxon>
        <taxon>Pandoraea</taxon>
    </lineage>
</organism>
<keyword evidence="3" id="KW-1185">Reference proteome</keyword>
<gene>
    <name evidence="2" type="ORF">PI93_012850</name>
</gene>
<name>A0ABX6HR97_9BURK</name>
<dbReference type="Proteomes" id="UP000035080">
    <property type="component" value="Chromosome"/>
</dbReference>
<reference evidence="2 3" key="1">
    <citation type="journal article" date="2015" name="Genome Announc.">
        <title>Genome Sequences of Two Pandoraea pnomenusa Isolates Recovered 11 Months Apart from a Cystic Fibrosis Patient.</title>
        <authorList>
            <person name="Ee R."/>
            <person name="Ambrose M."/>
            <person name="Lazenby J."/>
            <person name="Williams P."/>
            <person name="Chan K.G."/>
            <person name="Roddam L."/>
        </authorList>
    </citation>
    <scope>NUCLEOTIDE SEQUENCE [LARGE SCALE GENOMIC DNA]</scope>
    <source>
        <strain evidence="2 3">6399</strain>
    </source>
</reference>
<evidence type="ECO:0000256" key="1">
    <source>
        <dbReference type="SAM" id="Phobius"/>
    </source>
</evidence>
<keyword evidence="1" id="KW-1133">Transmembrane helix</keyword>
<feature type="transmembrane region" description="Helical" evidence="1">
    <location>
        <begin position="76"/>
        <end position="100"/>
    </location>
</feature>
<evidence type="ECO:0000313" key="2">
    <source>
        <dbReference type="EMBL" id="QHF13433.1"/>
    </source>
</evidence>
<evidence type="ECO:0000313" key="3">
    <source>
        <dbReference type="Proteomes" id="UP000035080"/>
    </source>
</evidence>
<feature type="transmembrane region" description="Helical" evidence="1">
    <location>
        <begin position="151"/>
        <end position="170"/>
    </location>
</feature>
<feature type="transmembrane region" description="Helical" evidence="1">
    <location>
        <begin position="190"/>
        <end position="217"/>
    </location>
</feature>
<feature type="transmembrane region" description="Helical" evidence="1">
    <location>
        <begin position="120"/>
        <end position="139"/>
    </location>
</feature>